<comment type="caution">
    <text evidence="1">The sequence shown here is derived from an EMBL/GenBank/DDBJ whole genome shotgun (WGS) entry which is preliminary data.</text>
</comment>
<dbReference type="Proteomes" id="UP001600943">
    <property type="component" value="Unassembled WGS sequence"/>
</dbReference>
<evidence type="ECO:0000313" key="1">
    <source>
        <dbReference type="EMBL" id="GAA6406154.1"/>
    </source>
</evidence>
<organism evidence="1 2">
    <name type="scientific">Blautia hominis</name>
    <dbReference type="NCBI Taxonomy" id="2025493"/>
    <lineage>
        <taxon>Bacteria</taxon>
        <taxon>Bacillati</taxon>
        <taxon>Bacillota</taxon>
        <taxon>Clostridia</taxon>
        <taxon>Lachnospirales</taxon>
        <taxon>Lachnospiraceae</taxon>
        <taxon>Blautia</taxon>
    </lineage>
</organism>
<accession>A0ABQ0B3X2</accession>
<proteinExistence type="predicted"/>
<evidence type="ECO:0008006" key="3">
    <source>
        <dbReference type="Google" id="ProtNLM"/>
    </source>
</evidence>
<sequence length="43" mass="4959">MELNTQIKKYRTGMKLSQEEWMRTLDVQACGILFFSLHAVGAL</sequence>
<name>A0ABQ0B3X2_9FIRM</name>
<dbReference type="RefSeq" id="WP_302417459.1">
    <property type="nucleotide sequence ID" value="NZ_BAABYW010000001.1"/>
</dbReference>
<protein>
    <recommendedName>
        <fullName evidence="3">XRE family transcriptional regulator</fullName>
    </recommendedName>
</protein>
<reference evidence="1 2" key="1">
    <citation type="submission" date="2024-04" db="EMBL/GenBank/DDBJ databases">
        <title>Defined microbial consortia suppress multidrug-resistant proinflammatory Enterobacteriaceae via ecological control.</title>
        <authorList>
            <person name="Furuichi M."/>
            <person name="Kawaguchi T."/>
            <person name="Pust M."/>
            <person name="Yasuma K."/>
            <person name="Plichta D."/>
            <person name="Hasegawa N."/>
            <person name="Ohya T."/>
            <person name="Bhattarai S."/>
            <person name="Sasajima S."/>
            <person name="Aoto Y."/>
            <person name="Tuganbaev T."/>
            <person name="Yaginuma M."/>
            <person name="Ueda M."/>
            <person name="Okahashi N."/>
            <person name="Amafuji K."/>
            <person name="Kiridooshi Y."/>
            <person name="Sugita K."/>
            <person name="Strazar M."/>
            <person name="Skelly A."/>
            <person name="Suda W."/>
            <person name="Hattori M."/>
            <person name="Nakamoto N."/>
            <person name="Caballero S."/>
            <person name="Norman J."/>
            <person name="Olle B."/>
            <person name="Tanoue T."/>
            <person name="Arita M."/>
            <person name="Bucci V."/>
            <person name="Atarashi K."/>
            <person name="Xavier R."/>
            <person name="Honda K."/>
        </authorList>
    </citation>
    <scope>NUCLEOTIDE SEQUENCE [LARGE SCALE GENOMIC DNA]</scope>
    <source>
        <strain evidence="2">k04-0078-D8-1</strain>
    </source>
</reference>
<evidence type="ECO:0000313" key="2">
    <source>
        <dbReference type="Proteomes" id="UP001600943"/>
    </source>
</evidence>
<gene>
    <name evidence="1" type="ORF">K040078D81_02710</name>
</gene>
<dbReference type="EMBL" id="BAABYW010000001">
    <property type="protein sequence ID" value="GAA6406154.1"/>
    <property type="molecule type" value="Genomic_DNA"/>
</dbReference>
<keyword evidence="2" id="KW-1185">Reference proteome</keyword>